<evidence type="ECO:0000313" key="3">
    <source>
        <dbReference type="Proteomes" id="UP000499080"/>
    </source>
</evidence>
<reference evidence="2 3" key="1">
    <citation type="journal article" date="2019" name="Sci. Rep.">
        <title>Orb-weaving spider Araneus ventricosus genome elucidates the spidroin gene catalogue.</title>
        <authorList>
            <person name="Kono N."/>
            <person name="Nakamura H."/>
            <person name="Ohtoshi R."/>
            <person name="Moran D.A.P."/>
            <person name="Shinohara A."/>
            <person name="Yoshida Y."/>
            <person name="Fujiwara M."/>
            <person name="Mori M."/>
            <person name="Tomita M."/>
            <person name="Arakawa K."/>
        </authorList>
    </citation>
    <scope>NUCLEOTIDE SEQUENCE [LARGE SCALE GENOMIC DNA]</scope>
</reference>
<evidence type="ECO:0000256" key="1">
    <source>
        <dbReference type="SAM" id="Phobius"/>
    </source>
</evidence>
<protein>
    <submittedName>
        <fullName evidence="2">Uncharacterized protein</fullName>
    </submittedName>
</protein>
<dbReference type="OrthoDB" id="6441272at2759"/>
<keyword evidence="3" id="KW-1185">Reference proteome</keyword>
<evidence type="ECO:0000313" key="2">
    <source>
        <dbReference type="EMBL" id="GBO19648.1"/>
    </source>
</evidence>
<proteinExistence type="predicted"/>
<accession>A0A4Y2V4Y9</accession>
<dbReference type="AlphaFoldDB" id="A0A4Y2V4Y9"/>
<feature type="transmembrane region" description="Helical" evidence="1">
    <location>
        <begin position="110"/>
        <end position="129"/>
    </location>
</feature>
<name>A0A4Y2V4Y9_ARAVE</name>
<dbReference type="EMBL" id="BGPR01043113">
    <property type="protein sequence ID" value="GBO19648.1"/>
    <property type="molecule type" value="Genomic_DNA"/>
</dbReference>
<organism evidence="2 3">
    <name type="scientific">Araneus ventricosus</name>
    <name type="common">Orbweaver spider</name>
    <name type="synonym">Epeira ventricosa</name>
    <dbReference type="NCBI Taxonomy" id="182803"/>
    <lineage>
        <taxon>Eukaryota</taxon>
        <taxon>Metazoa</taxon>
        <taxon>Ecdysozoa</taxon>
        <taxon>Arthropoda</taxon>
        <taxon>Chelicerata</taxon>
        <taxon>Arachnida</taxon>
        <taxon>Araneae</taxon>
        <taxon>Araneomorphae</taxon>
        <taxon>Entelegynae</taxon>
        <taxon>Araneoidea</taxon>
        <taxon>Araneidae</taxon>
        <taxon>Araneus</taxon>
    </lineage>
</organism>
<feature type="transmembrane region" description="Helical" evidence="1">
    <location>
        <begin position="37"/>
        <end position="57"/>
    </location>
</feature>
<keyword evidence="1" id="KW-0472">Membrane</keyword>
<gene>
    <name evidence="2" type="ORF">AVEN_150694_1</name>
</gene>
<comment type="caution">
    <text evidence="2">The sequence shown here is derived from an EMBL/GenBank/DDBJ whole genome shotgun (WGS) entry which is preliminary data.</text>
</comment>
<keyword evidence="1" id="KW-0812">Transmembrane</keyword>
<keyword evidence="1" id="KW-1133">Transmembrane helix</keyword>
<dbReference type="Proteomes" id="UP000499080">
    <property type="component" value="Unassembled WGS sequence"/>
</dbReference>
<sequence>MDDNFSLPALSSVLIAMTAEFKVGYKLAFNKDISRATFYSFLLTGIHFFSIQLLIMFPGSIVNEMAECVSHCLLYRIPKNEEGLKWEFMIYLKQVKHLTLWKIHALSRSLIIASLGILLTYGILIGTLGKES</sequence>